<evidence type="ECO:0000256" key="4">
    <source>
        <dbReference type="RuleBase" id="RU363019"/>
    </source>
</evidence>
<dbReference type="InterPro" id="IPR002130">
    <property type="entry name" value="Cyclophilin-type_PPIase_dom"/>
</dbReference>
<dbReference type="OrthoDB" id="193499at2759"/>
<dbReference type="GO" id="GO:0003755">
    <property type="term" value="F:peptidyl-prolyl cis-trans isomerase activity"/>
    <property type="evidence" value="ECO:0007669"/>
    <property type="project" value="UniProtKB-UniRule"/>
</dbReference>
<dbReference type="PROSITE" id="PS50072">
    <property type="entry name" value="CSA_PPIASE_2"/>
    <property type="match status" value="1"/>
</dbReference>
<dbReference type="EMBL" id="CACRXK020022481">
    <property type="protein sequence ID" value="CAB4036851.1"/>
    <property type="molecule type" value="Genomic_DNA"/>
</dbReference>
<accession>A0A6S7K0F5</accession>
<dbReference type="PANTHER" id="PTHR11071">
    <property type="entry name" value="PEPTIDYL-PROLYL CIS-TRANS ISOMERASE"/>
    <property type="match status" value="1"/>
</dbReference>
<evidence type="ECO:0000256" key="1">
    <source>
        <dbReference type="ARBA" id="ARBA00000971"/>
    </source>
</evidence>
<feature type="non-terminal residue" evidence="5">
    <location>
        <position position="1"/>
    </location>
</feature>
<dbReference type="PROSITE" id="PS00170">
    <property type="entry name" value="CSA_PPIASE_1"/>
    <property type="match status" value="1"/>
</dbReference>
<dbReference type="InterPro" id="IPR020892">
    <property type="entry name" value="Cyclophilin-type_PPIase_CS"/>
</dbReference>
<organism evidence="5 6">
    <name type="scientific">Paramuricea clavata</name>
    <name type="common">Red gorgonian</name>
    <name type="synonym">Violescent sea-whip</name>
    <dbReference type="NCBI Taxonomy" id="317549"/>
    <lineage>
        <taxon>Eukaryota</taxon>
        <taxon>Metazoa</taxon>
        <taxon>Cnidaria</taxon>
        <taxon>Anthozoa</taxon>
        <taxon>Octocorallia</taxon>
        <taxon>Malacalcyonacea</taxon>
        <taxon>Plexauridae</taxon>
        <taxon>Paramuricea</taxon>
    </lineage>
</organism>
<reference evidence="5" key="1">
    <citation type="submission" date="2020-04" db="EMBL/GenBank/DDBJ databases">
        <authorList>
            <person name="Alioto T."/>
            <person name="Alioto T."/>
            <person name="Gomez Garrido J."/>
        </authorList>
    </citation>
    <scope>NUCLEOTIDE SEQUENCE</scope>
    <source>
        <strain evidence="5">A484AB</strain>
    </source>
</reference>
<comment type="catalytic activity">
    <reaction evidence="1 4">
        <text>[protein]-peptidylproline (omega=180) = [protein]-peptidylproline (omega=0)</text>
        <dbReference type="Rhea" id="RHEA:16237"/>
        <dbReference type="Rhea" id="RHEA-COMP:10747"/>
        <dbReference type="Rhea" id="RHEA-COMP:10748"/>
        <dbReference type="ChEBI" id="CHEBI:83833"/>
        <dbReference type="ChEBI" id="CHEBI:83834"/>
        <dbReference type="EC" id="5.2.1.8"/>
    </reaction>
</comment>
<keyword evidence="6" id="KW-1185">Reference proteome</keyword>
<keyword evidence="3 4" id="KW-0413">Isomerase</keyword>
<evidence type="ECO:0000313" key="6">
    <source>
        <dbReference type="Proteomes" id="UP001152795"/>
    </source>
</evidence>
<gene>
    <name evidence="5" type="ORF">PACLA_8A088824</name>
</gene>
<dbReference type="GO" id="GO:0016018">
    <property type="term" value="F:cyclosporin A binding"/>
    <property type="evidence" value="ECO:0007669"/>
    <property type="project" value="TreeGrafter"/>
</dbReference>
<dbReference type="EC" id="5.2.1.8" evidence="4"/>
<protein>
    <recommendedName>
        <fullName evidence="4">Peptidyl-prolyl cis-trans isomerase</fullName>
        <shortName evidence="4">PPIase</shortName>
        <ecNumber evidence="4">5.2.1.8</ecNumber>
    </recommendedName>
</protein>
<evidence type="ECO:0000256" key="2">
    <source>
        <dbReference type="ARBA" id="ARBA00023110"/>
    </source>
</evidence>
<keyword evidence="2 4" id="KW-0697">Rotamase</keyword>
<dbReference type="Gene3D" id="2.40.100.10">
    <property type="entry name" value="Cyclophilin-like"/>
    <property type="match status" value="1"/>
</dbReference>
<dbReference type="PANTHER" id="PTHR11071:SF561">
    <property type="entry name" value="PEPTIDYL-PROLYL CIS-TRANS ISOMERASE D-RELATED"/>
    <property type="match status" value="1"/>
</dbReference>
<comment type="similarity">
    <text evidence="4">Belongs to the cyclophilin-type PPIase family.</text>
</comment>
<dbReference type="AlphaFoldDB" id="A0A6S7K0F5"/>
<proteinExistence type="inferred from homology"/>
<dbReference type="PRINTS" id="PR00153">
    <property type="entry name" value="CSAPPISMRASE"/>
</dbReference>
<dbReference type="GO" id="GO:0006457">
    <property type="term" value="P:protein folding"/>
    <property type="evidence" value="ECO:0007669"/>
    <property type="project" value="InterPro"/>
</dbReference>
<dbReference type="Proteomes" id="UP001152795">
    <property type="component" value="Unassembled WGS sequence"/>
</dbReference>
<dbReference type="FunFam" id="2.40.100.10:FF:000025">
    <property type="entry name" value="Peptidyl-prolyl cis-trans isomerase CYP19-2"/>
    <property type="match status" value="1"/>
</dbReference>
<dbReference type="SUPFAM" id="SSF50891">
    <property type="entry name" value="Cyclophilin-like"/>
    <property type="match status" value="1"/>
</dbReference>
<comment type="caution">
    <text evidence="5">The sequence shown here is derived from an EMBL/GenBank/DDBJ whole genome shotgun (WGS) entry which is preliminary data.</text>
</comment>
<dbReference type="Pfam" id="PF00160">
    <property type="entry name" value="Pro_isomerase"/>
    <property type="match status" value="1"/>
</dbReference>
<evidence type="ECO:0000256" key="3">
    <source>
        <dbReference type="ARBA" id="ARBA00023235"/>
    </source>
</evidence>
<name>A0A6S7K0F5_PARCT</name>
<evidence type="ECO:0000313" key="5">
    <source>
        <dbReference type="EMBL" id="CAB4036851.1"/>
    </source>
</evidence>
<dbReference type="InterPro" id="IPR024936">
    <property type="entry name" value="Cyclophilin-type_PPIase"/>
</dbReference>
<sequence length="136" mass="15079">MSKKRCFLDVNAEGKRLGRIVCELHADIVPKTVENFRALCTGENDFGYKGSTFHRIIPGFMAQGGDIAGNEHGEKSIYGEMFPDENFALKHTGPGILSMANRGENTNSSQFFISTIKTHWLDGKHVVFGKVIEGMK</sequence>
<dbReference type="InterPro" id="IPR029000">
    <property type="entry name" value="Cyclophilin-like_dom_sf"/>
</dbReference>
<dbReference type="GO" id="GO:0005737">
    <property type="term" value="C:cytoplasm"/>
    <property type="evidence" value="ECO:0007669"/>
    <property type="project" value="TreeGrafter"/>
</dbReference>
<dbReference type="PIRSF" id="PIRSF001467">
    <property type="entry name" value="Peptidylpro_ismrse"/>
    <property type="match status" value="1"/>
</dbReference>
<comment type="function">
    <text evidence="4">PPIases accelerate the folding of proteins. It catalyzes the cis-trans isomerization of proline imidic peptide bonds in oligopeptides.</text>
</comment>